<evidence type="ECO:0000313" key="1">
    <source>
        <dbReference type="EMBL" id="VDO67288.1"/>
    </source>
</evidence>
<gene>
    <name evidence="1" type="ORF">SCUD_LOCUS1381</name>
</gene>
<dbReference type="WBParaSite" id="SCUD_0000138001-mRNA-1">
    <property type="protein sequence ID" value="SCUD_0000138001-mRNA-1"/>
    <property type="gene ID" value="SCUD_0000138001"/>
</dbReference>
<reference evidence="1 2" key="2">
    <citation type="submission" date="2018-11" db="EMBL/GenBank/DDBJ databases">
        <authorList>
            <consortium name="Pathogen Informatics"/>
        </authorList>
    </citation>
    <scope>NUCLEOTIDE SEQUENCE [LARGE SCALE GENOMIC DNA]</scope>
    <source>
        <strain evidence="1">Dakar</strain>
        <strain evidence="2">Dakar, Senegal</strain>
    </source>
</reference>
<proteinExistence type="predicted"/>
<dbReference type="AlphaFoldDB" id="A0A183JFB4"/>
<keyword evidence="2" id="KW-1185">Reference proteome</keyword>
<evidence type="ECO:0000313" key="3">
    <source>
        <dbReference type="WBParaSite" id="SCUD_0000138001-mRNA-1"/>
    </source>
</evidence>
<organism evidence="3">
    <name type="scientific">Schistosoma curassoni</name>
    <dbReference type="NCBI Taxonomy" id="6186"/>
    <lineage>
        <taxon>Eukaryota</taxon>
        <taxon>Metazoa</taxon>
        <taxon>Spiralia</taxon>
        <taxon>Lophotrochozoa</taxon>
        <taxon>Platyhelminthes</taxon>
        <taxon>Trematoda</taxon>
        <taxon>Digenea</taxon>
        <taxon>Strigeidida</taxon>
        <taxon>Schistosomatoidea</taxon>
        <taxon>Schistosomatidae</taxon>
        <taxon>Schistosoma</taxon>
    </lineage>
</organism>
<sequence>MFSPLSNLLSSNDLHHHHHHYIGGKMQFHQYCLAVYKSSRMHHVSWN</sequence>
<dbReference type="EMBL" id="UZAK01001093">
    <property type="protein sequence ID" value="VDO67288.1"/>
    <property type="molecule type" value="Genomic_DNA"/>
</dbReference>
<reference evidence="3" key="1">
    <citation type="submission" date="2016-06" db="UniProtKB">
        <authorList>
            <consortium name="WormBaseParasite"/>
        </authorList>
    </citation>
    <scope>IDENTIFICATION</scope>
</reference>
<evidence type="ECO:0000313" key="2">
    <source>
        <dbReference type="Proteomes" id="UP000279833"/>
    </source>
</evidence>
<dbReference type="Proteomes" id="UP000279833">
    <property type="component" value="Unassembled WGS sequence"/>
</dbReference>
<accession>A0A183JFB4</accession>
<name>A0A183JFB4_9TREM</name>
<protein>
    <submittedName>
        <fullName evidence="1 3">Uncharacterized protein</fullName>
    </submittedName>
</protein>